<dbReference type="InterPro" id="IPR011050">
    <property type="entry name" value="Pectin_lyase_fold/virulence"/>
</dbReference>
<dbReference type="EMBL" id="CAJMWW010000225">
    <property type="protein sequence ID" value="CAE6458807.1"/>
    <property type="molecule type" value="Genomic_DNA"/>
</dbReference>
<evidence type="ECO:0008006" key="3">
    <source>
        <dbReference type="Google" id="ProtNLM"/>
    </source>
</evidence>
<protein>
    <recommendedName>
        <fullName evidence="3">Pectate lyase domain-containing protein</fullName>
    </recommendedName>
</protein>
<dbReference type="Proteomes" id="UP000663841">
    <property type="component" value="Unassembled WGS sequence"/>
</dbReference>
<reference evidence="1" key="1">
    <citation type="submission" date="2021-01" db="EMBL/GenBank/DDBJ databases">
        <authorList>
            <person name="Kaushik A."/>
        </authorList>
    </citation>
    <scope>NUCLEOTIDE SEQUENCE</scope>
    <source>
        <strain evidence="1">AG3-T5</strain>
    </source>
</reference>
<organism evidence="1 2">
    <name type="scientific">Rhizoctonia solani</name>
    <dbReference type="NCBI Taxonomy" id="456999"/>
    <lineage>
        <taxon>Eukaryota</taxon>
        <taxon>Fungi</taxon>
        <taxon>Dikarya</taxon>
        <taxon>Basidiomycota</taxon>
        <taxon>Agaricomycotina</taxon>
        <taxon>Agaricomycetes</taxon>
        <taxon>Cantharellales</taxon>
        <taxon>Ceratobasidiaceae</taxon>
        <taxon>Rhizoctonia</taxon>
    </lineage>
</organism>
<comment type="caution">
    <text evidence="1">The sequence shown here is derived from an EMBL/GenBank/DDBJ whole genome shotgun (WGS) entry which is preliminary data.</text>
</comment>
<name>A0A8H3BIS6_9AGAM</name>
<dbReference type="AlphaFoldDB" id="A0A8H3BIS6"/>
<sequence length="118" mass="12784">MSTRAVVISHLISTAQRNGRGPKIGGTLASVFLDKIIPWTNSCSSENLHIYNNYWNDVTGHALDADTGSRVLMQDNLFNAVRTPSTSDSTETVFAPTSSSMNAQYSSVISRNCVSNTL</sequence>
<dbReference type="InterPro" id="IPR012334">
    <property type="entry name" value="Pectin_lyas_fold"/>
</dbReference>
<proteinExistence type="predicted"/>
<evidence type="ECO:0000313" key="1">
    <source>
        <dbReference type="EMBL" id="CAE6458807.1"/>
    </source>
</evidence>
<evidence type="ECO:0000313" key="2">
    <source>
        <dbReference type="Proteomes" id="UP000663841"/>
    </source>
</evidence>
<gene>
    <name evidence="1" type="ORF">RDB_LOCUS146262</name>
</gene>
<dbReference type="Gene3D" id="2.160.20.10">
    <property type="entry name" value="Single-stranded right-handed beta-helix, Pectin lyase-like"/>
    <property type="match status" value="1"/>
</dbReference>
<dbReference type="OrthoDB" id="3268855at2759"/>
<accession>A0A8H3BIS6</accession>
<dbReference type="SUPFAM" id="SSF51126">
    <property type="entry name" value="Pectin lyase-like"/>
    <property type="match status" value="1"/>
</dbReference>